<dbReference type="FunFam" id="3.20.110.10:FF:000002">
    <property type="entry name" value="alpha-mannosidase 2C1 isoform X1"/>
    <property type="match status" value="1"/>
</dbReference>
<dbReference type="Pfam" id="PF09261">
    <property type="entry name" value="Alpha-mann_mid"/>
    <property type="match status" value="1"/>
</dbReference>
<dbReference type="RefSeq" id="WP_183278369.1">
    <property type="nucleotide sequence ID" value="NZ_BLZR01000001.1"/>
</dbReference>
<dbReference type="InterPro" id="IPR054723">
    <property type="entry name" value="Ams1-like_N"/>
</dbReference>
<evidence type="ECO:0000256" key="4">
    <source>
        <dbReference type="ARBA" id="ARBA00023295"/>
    </source>
</evidence>
<dbReference type="Gene3D" id="2.60.40.2220">
    <property type="match status" value="1"/>
</dbReference>
<gene>
    <name evidence="6" type="ORF">bsdtw1_03087</name>
</gene>
<dbReference type="Pfam" id="PF07748">
    <property type="entry name" value="Glyco_hydro_38C"/>
    <property type="match status" value="1"/>
</dbReference>
<evidence type="ECO:0000313" key="6">
    <source>
        <dbReference type="EMBL" id="GFP76975.1"/>
    </source>
</evidence>
<dbReference type="InterPro" id="IPR041147">
    <property type="entry name" value="GH38_C"/>
</dbReference>
<dbReference type="GO" id="GO:0009313">
    <property type="term" value="P:oligosaccharide catabolic process"/>
    <property type="evidence" value="ECO:0007669"/>
    <property type="project" value="TreeGrafter"/>
</dbReference>
<dbReference type="GO" id="GO:0046872">
    <property type="term" value="F:metal ion binding"/>
    <property type="evidence" value="ECO:0007669"/>
    <property type="project" value="UniProtKB-KW"/>
</dbReference>
<dbReference type="GO" id="GO:0030246">
    <property type="term" value="F:carbohydrate binding"/>
    <property type="evidence" value="ECO:0007669"/>
    <property type="project" value="InterPro"/>
</dbReference>
<sequence length="1048" mass="121851">MYFAIERIKRILSELKDYICINRLDIDNYKMRSCGYNEFSLLNEETDQWEDFERGQLWGGKDKHFWFKKEIIIPKEYEGKTVVYEVTTGKEGEWDATNPQFLVYVNGSLVQGLDVNHRQILLTDNAKAGESYEIALYAYSGMLESLVELNTFIAILEKETEKLYYNVKVPIEVAELLDEDDKRRINILSFMTEAVNMLDLRIALNESYYKSIKDTNKYLEEEFYNKYCGNNDVAEVCVGHTHIDVAWLWTLAQTREKAARSFSTVLSLMDEYPEYIFMSSQPQLYKFIKEDHPEIYAHIKDRVKEGRWEVEGAMWLEADCNLTSGESLIRQIIHGKNFFKDEFGVDSKLLWLPDVFGYSAALPQILQKSGVNYFMTTKISWNEYNKMPYDTFTWRGIDGSEVLTHFISTTDYKKDGRPGTGTTYNGNTNASQIMGCYQRYQQKEINSEVLNCFGYGDGGGGATKEMLEMAKRFEKGIPGAPKVKMGKALDFFNNLNENVKENNKLPKWVGELYLEYHRGTYTSMARNKRYNRKTEFLNLEAEMLSTLSSIEVGTKYPTDELKGCWETTLLNQFHDIIPGSSIKEVYEDSKTQYEKINETAKRIISTSAANIASKLELAENSVVVFNHLGFSRSDIAEFEIPRGWRNAKVFDGESLIESQKIDDNKIVFYAQNIPAKGYKTFSIRKTQEVELEDSYIKIGTKNIETEFFKIQLDEKAHFISIYDKLNEREVLQEGQRGNVIQAFEDKPHNWDAWDINIYYQEKMWEVDDVSSIKVIENGNVRSCLEITRRFLNSTLVQRIYIYKDVPRIDFENTIDWKERHILLKVAFPVDVHGDKATYEIQYGNVERPTHWNTSWDYARFEVCAHKWADLSEGGYGVSLLNDCKYGHDIKDSVMRLSLLKSPSYPNIDADREIHKFTYSLYPHSGDFKEAGTAQMAYNLNSPLTTKVEEAHSGKLPLQMSFFSVDKENVIVEVVKQAERSEDVIVRMYEYHNKRTKVKCSTLNVFKSIFECDLMENDLKEISIEDGNFSFEIKPYEIKTFRLKLKIKF</sequence>
<dbReference type="SUPFAM" id="SSF88713">
    <property type="entry name" value="Glycoside hydrolase/deacetylase"/>
    <property type="match status" value="1"/>
</dbReference>
<dbReference type="InterPro" id="IPR015341">
    <property type="entry name" value="Glyco_hydro_38_cen"/>
</dbReference>
<reference evidence="6 7" key="1">
    <citation type="submission" date="2020-07" db="EMBL/GenBank/DDBJ databases">
        <title>A new beta-1,3-glucan-decomposing anaerobic bacterium isolated from anoxic soil subjected to biological soil disinfestation.</title>
        <authorList>
            <person name="Ueki A."/>
            <person name="Tonouchi A."/>
        </authorList>
    </citation>
    <scope>NUCLEOTIDE SEQUENCE [LARGE SCALE GENOMIC DNA]</scope>
    <source>
        <strain evidence="6 7">TW1</strain>
    </source>
</reference>
<protein>
    <recommendedName>
        <fullName evidence="5">Glycoside hydrolase family 38 central domain-containing protein</fullName>
    </recommendedName>
</protein>
<feature type="domain" description="Glycoside hydrolase family 38 central" evidence="5">
    <location>
        <begin position="515"/>
        <end position="593"/>
    </location>
</feature>
<evidence type="ECO:0000313" key="7">
    <source>
        <dbReference type="Proteomes" id="UP000580568"/>
    </source>
</evidence>
<keyword evidence="4" id="KW-0326">Glycosidase</keyword>
<dbReference type="Proteomes" id="UP000580568">
    <property type="component" value="Unassembled WGS sequence"/>
</dbReference>
<dbReference type="InterPro" id="IPR027291">
    <property type="entry name" value="Glyco_hydro_38_N_sf"/>
</dbReference>
<evidence type="ECO:0000259" key="5">
    <source>
        <dbReference type="SMART" id="SM00872"/>
    </source>
</evidence>
<dbReference type="InterPro" id="IPR011330">
    <property type="entry name" value="Glyco_hydro/deAcase_b/a-brl"/>
</dbReference>
<keyword evidence="7" id="KW-1185">Reference proteome</keyword>
<dbReference type="InterPro" id="IPR028995">
    <property type="entry name" value="Glyco_hydro_57/38_cen_sf"/>
</dbReference>
<comment type="caution">
    <text evidence="6">The sequence shown here is derived from an EMBL/GenBank/DDBJ whole genome shotgun (WGS) entry which is preliminary data.</text>
</comment>
<dbReference type="Gene3D" id="2.70.98.30">
    <property type="entry name" value="Golgi alpha-mannosidase II, domain 4"/>
    <property type="match status" value="1"/>
</dbReference>
<dbReference type="InterPro" id="IPR011682">
    <property type="entry name" value="Glyco_hydro_38_C"/>
</dbReference>
<dbReference type="Pfam" id="PF01074">
    <property type="entry name" value="Glyco_hydro_38N"/>
    <property type="match status" value="1"/>
</dbReference>
<comment type="similarity">
    <text evidence="1">Belongs to the glycosyl hydrolase 38 family.</text>
</comment>
<organism evidence="6 7">
    <name type="scientific">Clostridium fungisolvens</name>
    <dbReference type="NCBI Taxonomy" id="1604897"/>
    <lineage>
        <taxon>Bacteria</taxon>
        <taxon>Bacillati</taxon>
        <taxon>Bacillota</taxon>
        <taxon>Clostridia</taxon>
        <taxon>Eubacteriales</taxon>
        <taxon>Clostridiaceae</taxon>
        <taxon>Clostridium</taxon>
    </lineage>
</organism>
<dbReference type="Gene3D" id="3.20.110.10">
    <property type="entry name" value="Glycoside hydrolase 38, N terminal domain"/>
    <property type="match status" value="1"/>
</dbReference>
<dbReference type="EMBL" id="BLZR01000001">
    <property type="protein sequence ID" value="GFP76975.1"/>
    <property type="molecule type" value="Genomic_DNA"/>
</dbReference>
<dbReference type="Pfam" id="PF17677">
    <property type="entry name" value="Glyco_hydro38C2"/>
    <property type="match status" value="1"/>
</dbReference>
<dbReference type="InterPro" id="IPR011013">
    <property type="entry name" value="Gal_mutarotase_sf_dom"/>
</dbReference>
<evidence type="ECO:0000256" key="3">
    <source>
        <dbReference type="ARBA" id="ARBA00022801"/>
    </source>
</evidence>
<dbReference type="FunFam" id="1.20.1270.50:FF:000004">
    <property type="entry name" value="alpha-mannosidase 2C1 isoform X1"/>
    <property type="match status" value="1"/>
</dbReference>
<dbReference type="PANTHER" id="PTHR46017">
    <property type="entry name" value="ALPHA-MANNOSIDASE 2C1"/>
    <property type="match status" value="1"/>
</dbReference>
<keyword evidence="3" id="KW-0378">Hydrolase</keyword>
<dbReference type="CDD" id="cd10789">
    <property type="entry name" value="GH38N_AMII_ER_cytosolic"/>
    <property type="match status" value="1"/>
</dbReference>
<dbReference type="FunFam" id="2.70.98.30:FF:000010">
    <property type="entry name" value="Cytosolic alpha-mannosidase"/>
    <property type="match status" value="1"/>
</dbReference>
<keyword evidence="2" id="KW-0479">Metal-binding</keyword>
<dbReference type="SUPFAM" id="SSF88688">
    <property type="entry name" value="Families 57/38 glycoside transferase middle domain"/>
    <property type="match status" value="1"/>
</dbReference>
<dbReference type="GO" id="GO:0006013">
    <property type="term" value="P:mannose metabolic process"/>
    <property type="evidence" value="ECO:0007669"/>
    <property type="project" value="InterPro"/>
</dbReference>
<dbReference type="InterPro" id="IPR000602">
    <property type="entry name" value="Glyco_hydro_38_N"/>
</dbReference>
<dbReference type="GO" id="GO:0004559">
    <property type="term" value="F:alpha-mannosidase activity"/>
    <property type="evidence" value="ECO:0007669"/>
    <property type="project" value="InterPro"/>
</dbReference>
<dbReference type="SUPFAM" id="SSF74650">
    <property type="entry name" value="Galactose mutarotase-like"/>
    <property type="match status" value="1"/>
</dbReference>
<dbReference type="Gene3D" id="1.20.1270.50">
    <property type="entry name" value="Glycoside hydrolase family 38, central domain"/>
    <property type="match status" value="1"/>
</dbReference>
<evidence type="ECO:0000256" key="2">
    <source>
        <dbReference type="ARBA" id="ARBA00022723"/>
    </source>
</evidence>
<dbReference type="AlphaFoldDB" id="A0A6V8SK96"/>
<name>A0A6V8SK96_9CLOT</name>
<accession>A0A6V8SK96</accession>
<proteinExistence type="inferred from homology"/>
<dbReference type="SMART" id="SM00872">
    <property type="entry name" value="Alpha-mann_mid"/>
    <property type="match status" value="1"/>
</dbReference>
<dbReference type="Pfam" id="PF22907">
    <property type="entry name" value="Ams1-like_1st"/>
    <property type="match status" value="1"/>
</dbReference>
<dbReference type="InterPro" id="IPR037094">
    <property type="entry name" value="Glyco_hydro_38_cen_sf"/>
</dbReference>
<evidence type="ECO:0000256" key="1">
    <source>
        <dbReference type="ARBA" id="ARBA00009792"/>
    </source>
</evidence>
<dbReference type="PANTHER" id="PTHR46017:SF1">
    <property type="entry name" value="ALPHA-MANNOSIDASE 2C1"/>
    <property type="match status" value="1"/>
</dbReference>